<dbReference type="InterPro" id="IPR036390">
    <property type="entry name" value="WH_DNA-bd_sf"/>
</dbReference>
<dbReference type="AlphaFoldDB" id="A0A9D1NZ12"/>
<dbReference type="SUPFAM" id="SSF46785">
    <property type="entry name" value="Winged helix' DNA-binding domain"/>
    <property type="match status" value="1"/>
</dbReference>
<gene>
    <name evidence="2" type="ORF">IAC80_04890</name>
</gene>
<feature type="domain" description="Transcription regulator PadR N-terminal" evidence="1">
    <location>
        <begin position="14"/>
        <end position="81"/>
    </location>
</feature>
<dbReference type="InterPro" id="IPR052509">
    <property type="entry name" value="Metal_resp_DNA-bind_regulator"/>
</dbReference>
<dbReference type="EMBL" id="DVOS01000042">
    <property type="protein sequence ID" value="HIV23257.1"/>
    <property type="molecule type" value="Genomic_DNA"/>
</dbReference>
<dbReference type="PANTHER" id="PTHR33169:SF14">
    <property type="entry name" value="TRANSCRIPTIONAL REGULATOR RV3488"/>
    <property type="match status" value="1"/>
</dbReference>
<dbReference type="Gene3D" id="1.10.10.10">
    <property type="entry name" value="Winged helix-like DNA-binding domain superfamily/Winged helix DNA-binding domain"/>
    <property type="match status" value="1"/>
</dbReference>
<evidence type="ECO:0000313" key="2">
    <source>
        <dbReference type="EMBL" id="HIV23257.1"/>
    </source>
</evidence>
<dbReference type="InterPro" id="IPR005149">
    <property type="entry name" value="Tscrpt_reg_PadR_N"/>
</dbReference>
<dbReference type="Proteomes" id="UP000886889">
    <property type="component" value="Unassembled WGS sequence"/>
</dbReference>
<evidence type="ECO:0000259" key="1">
    <source>
        <dbReference type="Pfam" id="PF03551"/>
    </source>
</evidence>
<comment type="caution">
    <text evidence="2">The sequence shown here is derived from an EMBL/GenBank/DDBJ whole genome shotgun (WGS) entry which is preliminary data.</text>
</comment>
<organism evidence="2 3">
    <name type="scientific">Candidatus Merdiplasma excrementigallinarum</name>
    <dbReference type="NCBI Taxonomy" id="2840864"/>
    <lineage>
        <taxon>Bacteria</taxon>
        <taxon>Bacillati</taxon>
        <taxon>Bacillota</taxon>
        <taxon>Clostridia</taxon>
        <taxon>Lachnospirales</taxon>
        <taxon>Lachnospiraceae</taxon>
        <taxon>Lachnospiraceae incertae sedis</taxon>
        <taxon>Candidatus Merdiplasma</taxon>
    </lineage>
</organism>
<dbReference type="Pfam" id="PF03551">
    <property type="entry name" value="PadR"/>
    <property type="match status" value="1"/>
</dbReference>
<name>A0A9D1NZ12_9FIRM</name>
<reference evidence="2" key="1">
    <citation type="submission" date="2020-10" db="EMBL/GenBank/DDBJ databases">
        <authorList>
            <person name="Gilroy R."/>
        </authorList>
    </citation>
    <scope>NUCLEOTIDE SEQUENCE</scope>
    <source>
        <strain evidence="2">ChiBcec6-7307</strain>
    </source>
</reference>
<dbReference type="InterPro" id="IPR036388">
    <property type="entry name" value="WH-like_DNA-bd_sf"/>
</dbReference>
<protein>
    <submittedName>
        <fullName evidence="2">PadR family transcriptional regulator</fullName>
    </submittedName>
</protein>
<accession>A0A9D1NZ12</accession>
<dbReference type="PANTHER" id="PTHR33169">
    <property type="entry name" value="PADR-FAMILY TRANSCRIPTIONAL REGULATOR"/>
    <property type="match status" value="1"/>
</dbReference>
<reference evidence="2" key="2">
    <citation type="journal article" date="2021" name="PeerJ">
        <title>Extensive microbial diversity within the chicken gut microbiome revealed by metagenomics and culture.</title>
        <authorList>
            <person name="Gilroy R."/>
            <person name="Ravi A."/>
            <person name="Getino M."/>
            <person name="Pursley I."/>
            <person name="Horton D.L."/>
            <person name="Alikhan N.F."/>
            <person name="Baker D."/>
            <person name="Gharbi K."/>
            <person name="Hall N."/>
            <person name="Watson M."/>
            <person name="Adriaenssens E.M."/>
            <person name="Foster-Nyarko E."/>
            <person name="Jarju S."/>
            <person name="Secka A."/>
            <person name="Antonio M."/>
            <person name="Oren A."/>
            <person name="Chaudhuri R.R."/>
            <person name="La Ragione R."/>
            <person name="Hildebrand F."/>
            <person name="Pallen M.J."/>
        </authorList>
    </citation>
    <scope>NUCLEOTIDE SEQUENCE</scope>
    <source>
        <strain evidence="2">ChiBcec6-7307</strain>
    </source>
</reference>
<proteinExistence type="predicted"/>
<evidence type="ECO:0000313" key="3">
    <source>
        <dbReference type="Proteomes" id="UP000886889"/>
    </source>
</evidence>
<sequence>MDAQIRKGLLEFCVLAALRQGDSYGYQLLKDIPEYIAMTESTLYPILRRLETGDRVSSYTREHNGRLRKYFRITKQGLDYLDSFLEEREELDRLLDYICQKSEETGRE</sequence>